<dbReference type="EMBL" id="HACA01009921">
    <property type="protein sequence ID" value="CDW27282.1"/>
    <property type="molecule type" value="Transcribed_RNA"/>
</dbReference>
<proteinExistence type="predicted"/>
<name>A0A0K2TNR6_LEPSM</name>
<dbReference type="AlphaFoldDB" id="A0A0K2TNR6"/>
<reference evidence="1" key="1">
    <citation type="submission" date="2014-05" db="EMBL/GenBank/DDBJ databases">
        <authorList>
            <person name="Chronopoulou M."/>
        </authorList>
    </citation>
    <scope>NUCLEOTIDE SEQUENCE</scope>
    <source>
        <tissue evidence="1">Whole organism</tissue>
    </source>
</reference>
<accession>A0A0K2TNR6</accession>
<evidence type="ECO:0000313" key="1">
    <source>
        <dbReference type="EMBL" id="CDW27282.1"/>
    </source>
</evidence>
<organism evidence="1">
    <name type="scientific">Lepeophtheirus salmonis</name>
    <name type="common">Salmon louse</name>
    <name type="synonym">Caligus salmonis</name>
    <dbReference type="NCBI Taxonomy" id="72036"/>
    <lineage>
        <taxon>Eukaryota</taxon>
        <taxon>Metazoa</taxon>
        <taxon>Ecdysozoa</taxon>
        <taxon>Arthropoda</taxon>
        <taxon>Crustacea</taxon>
        <taxon>Multicrustacea</taxon>
        <taxon>Hexanauplia</taxon>
        <taxon>Copepoda</taxon>
        <taxon>Siphonostomatoida</taxon>
        <taxon>Caligidae</taxon>
        <taxon>Lepeophtheirus</taxon>
    </lineage>
</organism>
<protein>
    <submittedName>
        <fullName evidence="1">Uncharacterized protein</fullName>
    </submittedName>
</protein>
<sequence length="79" mass="9179">MRLIQAECILRPDPNQLLSGNKLVEVTKNHYGSGPSKIFGRKPNVITHVVPQLCRELQIQVRPYCTVFKWRQLVIFSKF</sequence>